<dbReference type="AlphaFoldDB" id="A0A4V2T3N8"/>
<name>A0A4V2T3N8_9FIRM</name>
<evidence type="ECO:0000313" key="3">
    <source>
        <dbReference type="Proteomes" id="UP000295504"/>
    </source>
</evidence>
<dbReference type="InterPro" id="IPR009501">
    <property type="entry name" value="UCP020269"/>
</dbReference>
<dbReference type="Proteomes" id="UP000295504">
    <property type="component" value="Unassembled WGS sequence"/>
</dbReference>
<gene>
    <name evidence="2" type="ORF">EDD79_101814</name>
</gene>
<reference evidence="2 3" key="1">
    <citation type="submission" date="2019-03" db="EMBL/GenBank/DDBJ databases">
        <title>Genomic Encyclopedia of Type Strains, Phase IV (KMG-IV): sequencing the most valuable type-strain genomes for metagenomic binning, comparative biology and taxonomic classification.</title>
        <authorList>
            <person name="Goeker M."/>
        </authorList>
    </citation>
    <scope>NUCLEOTIDE SEQUENCE [LARGE SCALE GENOMIC DNA]</scope>
    <source>
        <strain evidence="2 3">DSM 100013</strain>
    </source>
</reference>
<evidence type="ECO:0000259" key="1">
    <source>
        <dbReference type="Pfam" id="PF02589"/>
    </source>
</evidence>
<keyword evidence="3" id="KW-1185">Reference proteome</keyword>
<proteinExistence type="predicted"/>
<dbReference type="InterPro" id="IPR003741">
    <property type="entry name" value="LUD_dom"/>
</dbReference>
<evidence type="ECO:0000313" key="2">
    <source>
        <dbReference type="EMBL" id="TCQ02134.1"/>
    </source>
</evidence>
<feature type="domain" description="LUD" evidence="1">
    <location>
        <begin position="6"/>
        <end position="196"/>
    </location>
</feature>
<dbReference type="OrthoDB" id="9809147at2"/>
<sequence length="204" mass="23391">MDEKVRELISKLEERGIKTKYFRTKEEVKKEITTEINPDMVVGIGGSMTIKELEIYRDLQSKQAKVYWHWMVRPEERDEVRRKASFTSDIFLTSTNAITEQGELVNIDGVGNRISAMYYGPKKVIIVCGKNKICKNQSSAISRIKNISCPQNAKRLGLETPCAIEGICKDCDSEERMCNVTTIINRKPKNIDLNIYFVDQELGF</sequence>
<dbReference type="EMBL" id="SLYC01000018">
    <property type="protein sequence ID" value="TCQ02134.1"/>
    <property type="molecule type" value="Genomic_DNA"/>
</dbReference>
<protein>
    <submittedName>
        <fullName evidence="2">YkgG family uncharacterized protein</fullName>
    </submittedName>
</protein>
<dbReference type="PANTHER" id="PTHR36179:SF2">
    <property type="entry name" value="LUD DOMAIN-CONTAINING PROTEIN"/>
    <property type="match status" value="1"/>
</dbReference>
<accession>A0A4V2T3N8</accession>
<organism evidence="2 3">
    <name type="scientific">Serpentinicella alkaliphila</name>
    <dbReference type="NCBI Taxonomy" id="1734049"/>
    <lineage>
        <taxon>Bacteria</taxon>
        <taxon>Bacillati</taxon>
        <taxon>Bacillota</taxon>
        <taxon>Clostridia</taxon>
        <taxon>Peptostreptococcales</taxon>
        <taxon>Natronincolaceae</taxon>
        <taxon>Serpentinicella</taxon>
    </lineage>
</organism>
<dbReference type="RefSeq" id="WP_132848536.1">
    <property type="nucleotide sequence ID" value="NZ_CP058648.1"/>
</dbReference>
<comment type="caution">
    <text evidence="2">The sequence shown here is derived from an EMBL/GenBank/DDBJ whole genome shotgun (WGS) entry which is preliminary data.</text>
</comment>
<dbReference type="Pfam" id="PF02589">
    <property type="entry name" value="LUD_dom"/>
    <property type="match status" value="1"/>
</dbReference>
<dbReference type="PANTHER" id="PTHR36179">
    <property type="entry name" value="LUD_DOM DOMAIN-CONTAINING PROTEIN"/>
    <property type="match status" value="1"/>
</dbReference>
<dbReference type="PIRSF" id="PIRSF020269">
    <property type="entry name" value="DUF1121"/>
    <property type="match status" value="1"/>
</dbReference>